<dbReference type="SUPFAM" id="SSF47188">
    <property type="entry name" value="Hemerythrin-like"/>
    <property type="match status" value="1"/>
</dbReference>
<dbReference type="InterPro" id="IPR012312">
    <property type="entry name" value="Hemerythrin-like"/>
</dbReference>
<organism evidence="5 6">
    <name type="scientific">Azospirillum rugosum</name>
    <dbReference type="NCBI Taxonomy" id="416170"/>
    <lineage>
        <taxon>Bacteria</taxon>
        <taxon>Pseudomonadati</taxon>
        <taxon>Pseudomonadota</taxon>
        <taxon>Alphaproteobacteria</taxon>
        <taxon>Rhodospirillales</taxon>
        <taxon>Azospirillaceae</taxon>
        <taxon>Azospirillum</taxon>
    </lineage>
</organism>
<dbReference type="InterPro" id="IPR050669">
    <property type="entry name" value="Hemerythrin"/>
</dbReference>
<evidence type="ECO:0000313" key="6">
    <source>
        <dbReference type="Proteomes" id="UP000781958"/>
    </source>
</evidence>
<dbReference type="Pfam" id="PF01814">
    <property type="entry name" value="Hemerythrin"/>
    <property type="match status" value="1"/>
</dbReference>
<comment type="caution">
    <text evidence="5">The sequence shown here is derived from an EMBL/GenBank/DDBJ whole genome shotgun (WGS) entry which is preliminary data.</text>
</comment>
<dbReference type="PANTHER" id="PTHR37164">
    <property type="entry name" value="BACTERIOHEMERYTHRIN"/>
    <property type="match status" value="1"/>
</dbReference>
<dbReference type="NCBIfam" id="TIGR02481">
    <property type="entry name" value="hemeryth_dom"/>
    <property type="match status" value="1"/>
</dbReference>
<dbReference type="CDD" id="cd12107">
    <property type="entry name" value="Hemerythrin"/>
    <property type="match status" value="1"/>
</dbReference>
<dbReference type="Proteomes" id="UP000781958">
    <property type="component" value="Unassembled WGS sequence"/>
</dbReference>
<evidence type="ECO:0000256" key="3">
    <source>
        <dbReference type="ARBA" id="ARBA00023004"/>
    </source>
</evidence>
<reference evidence="5 6" key="1">
    <citation type="submission" date="2021-03" db="EMBL/GenBank/DDBJ databases">
        <title>Genomic Encyclopedia of Type Strains, Phase III (KMG-III): the genomes of soil and plant-associated and newly described type strains.</title>
        <authorList>
            <person name="Whitman W."/>
        </authorList>
    </citation>
    <scope>NUCLEOTIDE SEQUENCE [LARGE SCALE GENOMIC DNA]</scope>
    <source>
        <strain evidence="5 6">IMMIB AFH-6</strain>
    </source>
</reference>
<keyword evidence="2" id="KW-0479">Metal-binding</keyword>
<protein>
    <submittedName>
        <fullName evidence="5">Hemerythrin</fullName>
    </submittedName>
</protein>
<dbReference type="Gene3D" id="1.20.120.50">
    <property type="entry name" value="Hemerythrin-like"/>
    <property type="match status" value="1"/>
</dbReference>
<dbReference type="InterPro" id="IPR035938">
    <property type="entry name" value="Hemerythrin-like_sf"/>
</dbReference>
<evidence type="ECO:0000256" key="1">
    <source>
        <dbReference type="ARBA" id="ARBA00010587"/>
    </source>
</evidence>
<feature type="domain" description="Hemerythrin-like" evidence="4">
    <location>
        <begin position="16"/>
        <end position="97"/>
    </location>
</feature>
<evidence type="ECO:0000256" key="2">
    <source>
        <dbReference type="ARBA" id="ARBA00022723"/>
    </source>
</evidence>
<evidence type="ECO:0000259" key="4">
    <source>
        <dbReference type="Pfam" id="PF01814"/>
    </source>
</evidence>
<dbReference type="RefSeq" id="WP_209767443.1">
    <property type="nucleotide sequence ID" value="NZ_JAGINP010000011.1"/>
</dbReference>
<gene>
    <name evidence="5" type="ORF">J2851_003297</name>
</gene>
<dbReference type="EMBL" id="JAGINP010000011">
    <property type="protein sequence ID" value="MBP2293514.1"/>
    <property type="molecule type" value="Genomic_DNA"/>
</dbReference>
<sequence length="142" mass="16390">MHTPTRFPWKDEYTVGNEFIDSQHRTLLELSDLLHVAVNAGQGYRIIQNAYAALVKYTQEHFQAEERFWGSAKSKSAEQHRAVHRTIAAELADLRQEGEFGVVFCTPNELSNWVEHRLIAHFIEEDQNAYRTLPRPGRKAKG</sequence>
<dbReference type="PANTHER" id="PTHR37164:SF1">
    <property type="entry name" value="BACTERIOHEMERYTHRIN"/>
    <property type="match status" value="1"/>
</dbReference>
<proteinExistence type="inferred from homology"/>
<keyword evidence="3" id="KW-0408">Iron</keyword>
<accession>A0ABS4SLT7</accession>
<comment type="similarity">
    <text evidence="1">Belongs to the hemerythrin family.</text>
</comment>
<dbReference type="InterPro" id="IPR012827">
    <property type="entry name" value="Hemerythrin_metal-bd"/>
</dbReference>
<name>A0ABS4SLT7_9PROT</name>
<keyword evidence="6" id="KW-1185">Reference proteome</keyword>
<evidence type="ECO:0000313" key="5">
    <source>
        <dbReference type="EMBL" id="MBP2293514.1"/>
    </source>
</evidence>